<evidence type="ECO:0000313" key="1">
    <source>
        <dbReference type="EMBL" id="KJF16047.1"/>
    </source>
</evidence>
<accession>A0A0D8HE34</accession>
<dbReference type="STRING" id="1280514.AXFE_31210"/>
<dbReference type="SUPFAM" id="SSF51556">
    <property type="entry name" value="Metallo-dependent hydrolases"/>
    <property type="match status" value="1"/>
</dbReference>
<evidence type="ECO:0008006" key="3">
    <source>
        <dbReference type="Google" id="ProtNLM"/>
    </source>
</evidence>
<reference evidence="1 2" key="1">
    <citation type="submission" date="2015-01" db="EMBL/GenBank/DDBJ databases">
        <title>Draft genome of the acidophilic iron oxidizer Acidithrix ferrooxidans strain Py-F3.</title>
        <authorList>
            <person name="Poehlein A."/>
            <person name="Eisen S."/>
            <person name="Schloemann M."/>
            <person name="Johnson B.D."/>
            <person name="Daniel R."/>
            <person name="Muehling M."/>
        </authorList>
    </citation>
    <scope>NUCLEOTIDE SEQUENCE [LARGE SCALE GENOMIC DNA]</scope>
    <source>
        <strain evidence="1 2">Py-F3</strain>
    </source>
</reference>
<organism evidence="1 2">
    <name type="scientific">Acidithrix ferrooxidans</name>
    <dbReference type="NCBI Taxonomy" id="1280514"/>
    <lineage>
        <taxon>Bacteria</taxon>
        <taxon>Bacillati</taxon>
        <taxon>Actinomycetota</taxon>
        <taxon>Acidimicrobiia</taxon>
        <taxon>Acidimicrobiales</taxon>
        <taxon>Acidimicrobiaceae</taxon>
        <taxon>Acidithrix</taxon>
    </lineage>
</organism>
<dbReference type="RefSeq" id="WP_200891307.1">
    <property type="nucleotide sequence ID" value="NZ_JXYS01000102.1"/>
</dbReference>
<dbReference type="PATRIC" id="fig|1280514.3.peg.4170"/>
<comment type="caution">
    <text evidence="1">The sequence shown here is derived from an EMBL/GenBank/DDBJ whole genome shotgun (WGS) entry which is preliminary data.</text>
</comment>
<dbReference type="Gene3D" id="1.10.2020.10">
    <property type="entry name" value="uronate isomerase, domain 2, chain A"/>
    <property type="match status" value="1"/>
</dbReference>
<keyword evidence="2" id="KW-1185">Reference proteome</keyword>
<evidence type="ECO:0000313" key="2">
    <source>
        <dbReference type="Proteomes" id="UP000032360"/>
    </source>
</evidence>
<dbReference type="AlphaFoldDB" id="A0A0D8HE34"/>
<dbReference type="Proteomes" id="UP000032360">
    <property type="component" value="Unassembled WGS sequence"/>
</dbReference>
<dbReference type="InterPro" id="IPR032466">
    <property type="entry name" value="Metal_Hydrolase"/>
</dbReference>
<gene>
    <name evidence="1" type="ORF">AXFE_31210</name>
</gene>
<dbReference type="Gene3D" id="3.20.20.140">
    <property type="entry name" value="Metal-dependent hydrolases"/>
    <property type="match status" value="1"/>
</dbReference>
<name>A0A0D8HE34_9ACTN</name>
<dbReference type="EMBL" id="JXYS01000102">
    <property type="protein sequence ID" value="KJF16047.1"/>
    <property type="molecule type" value="Genomic_DNA"/>
</dbReference>
<protein>
    <recommendedName>
        <fullName evidence="3">Glucuronate isomerase</fullName>
    </recommendedName>
</protein>
<proteinExistence type="predicted"/>
<sequence length="423" mass="49032">MSILITNGTELRNAVNRLVQNTPATDVHTHLYPASFSELMLYGIDELLTYHYLVAETFRHSSLSYDEFWGLEKHHQADHIWSTLFLEHTPISEATRGVLTTINKLGLVSDEPKLSQYRDWYDQIQPQELVDLVFDLAKVKDVVMTNDPFDQDERDKWNSKANVRSSLDNRFHSALRLDPLLNDWETTAKKLNQWGYRVDAQLGETDDESLGEITRFLWEWIQKIDPLYLAASLPSDFKYPNSDIRTILIQKCILPICAKAKLPLSIMVGVKRGVNPSLRLAGDMLASADVTSIENLCRDFPNQKFLVTFLSREDQHHLSVLARKFKNLMIFGCWWFLNTPSLIKETTQMRFELLGTSFVPQHSDARILEQLIYKWSHSRAVIADVLVDQYQGVLDTGWKITHDEVERDVNDLLSDNFWRFIKK</sequence>